<comment type="caution">
    <text evidence="1">The sequence shown here is derived from an EMBL/GenBank/DDBJ whole genome shotgun (WGS) entry which is preliminary data.</text>
</comment>
<evidence type="ECO:0000313" key="2">
    <source>
        <dbReference type="Proteomes" id="UP001596356"/>
    </source>
</evidence>
<evidence type="ECO:0000313" key="1">
    <source>
        <dbReference type="EMBL" id="MFC6713150.1"/>
    </source>
</evidence>
<dbReference type="EMBL" id="JBHSWJ010000002">
    <property type="protein sequence ID" value="MFC6713150.1"/>
    <property type="molecule type" value="Genomic_DNA"/>
</dbReference>
<protein>
    <submittedName>
        <fullName evidence="1">Uncharacterized protein</fullName>
    </submittedName>
</protein>
<dbReference type="Proteomes" id="UP001596356">
    <property type="component" value="Unassembled WGS sequence"/>
</dbReference>
<gene>
    <name evidence="1" type="ORF">ACFQBT_04510</name>
</gene>
<sequence>MSTLPTVEGRIVVQSGFDHDLPAASDAIAAAQDRAAHRPREGSEPLGR</sequence>
<keyword evidence="2" id="KW-1185">Reference proteome</keyword>
<reference evidence="2" key="1">
    <citation type="journal article" date="2019" name="Int. J. Syst. Evol. Microbiol.">
        <title>The Global Catalogue of Microorganisms (GCM) 10K type strain sequencing project: providing services to taxonomists for standard genome sequencing and annotation.</title>
        <authorList>
            <consortium name="The Broad Institute Genomics Platform"/>
            <consortium name="The Broad Institute Genome Sequencing Center for Infectious Disease"/>
            <person name="Wu L."/>
            <person name="Ma J."/>
        </authorList>
    </citation>
    <scope>NUCLEOTIDE SEQUENCE [LARGE SCALE GENOMIC DNA]</scope>
    <source>
        <strain evidence="2">NBRC 106593</strain>
    </source>
</reference>
<organism evidence="1 2">
    <name type="scientific">Branchiibius cervicis</name>
    <dbReference type="NCBI Taxonomy" id="908252"/>
    <lineage>
        <taxon>Bacteria</taxon>
        <taxon>Bacillati</taxon>
        <taxon>Actinomycetota</taxon>
        <taxon>Actinomycetes</taxon>
        <taxon>Micrococcales</taxon>
        <taxon>Dermacoccaceae</taxon>
        <taxon>Branchiibius</taxon>
    </lineage>
</organism>
<name>A0ABW2AQR1_9MICO</name>
<proteinExistence type="predicted"/>
<dbReference type="RefSeq" id="WP_377825582.1">
    <property type="nucleotide sequence ID" value="NZ_JBHSWJ010000002.1"/>
</dbReference>
<accession>A0ABW2AQR1</accession>